<name>A0A9D2MSU5_9FIRM</name>
<evidence type="ECO:0008006" key="4">
    <source>
        <dbReference type="Google" id="ProtNLM"/>
    </source>
</evidence>
<keyword evidence="1" id="KW-0812">Transmembrane</keyword>
<gene>
    <name evidence="2" type="ORF">H9763_10100</name>
</gene>
<dbReference type="InterPro" id="IPR045620">
    <property type="entry name" value="DUF6442"/>
</dbReference>
<comment type="caution">
    <text evidence="2">The sequence shown here is derived from an EMBL/GenBank/DDBJ whole genome shotgun (WGS) entry which is preliminary data.</text>
</comment>
<sequence length="143" mass="15750">MKKRNAGVLLILAGAVLAGIGLYLLRAQVDPEGILLVLPFLCIGAGCGIFGHGVGDLGNWLAMRKHPELERQMRIEKDDERNVAISNRAKAKAFDGMLFVLAALMVSFALMGADMAVVLLLVFAYLFVVGEFIYYLNRYQKEM</sequence>
<evidence type="ECO:0000313" key="3">
    <source>
        <dbReference type="Proteomes" id="UP000886883"/>
    </source>
</evidence>
<reference evidence="2" key="2">
    <citation type="submission" date="2021-04" db="EMBL/GenBank/DDBJ databases">
        <authorList>
            <person name="Gilroy R."/>
        </authorList>
    </citation>
    <scope>NUCLEOTIDE SEQUENCE</scope>
    <source>
        <strain evidence="2">USAMLcec3-2134</strain>
    </source>
</reference>
<reference evidence="2" key="1">
    <citation type="journal article" date="2021" name="PeerJ">
        <title>Extensive microbial diversity within the chicken gut microbiome revealed by metagenomics and culture.</title>
        <authorList>
            <person name="Gilroy R."/>
            <person name="Ravi A."/>
            <person name="Getino M."/>
            <person name="Pursley I."/>
            <person name="Horton D.L."/>
            <person name="Alikhan N.F."/>
            <person name="Baker D."/>
            <person name="Gharbi K."/>
            <person name="Hall N."/>
            <person name="Watson M."/>
            <person name="Adriaenssens E.M."/>
            <person name="Foster-Nyarko E."/>
            <person name="Jarju S."/>
            <person name="Secka A."/>
            <person name="Antonio M."/>
            <person name="Oren A."/>
            <person name="Chaudhuri R.R."/>
            <person name="La Ragione R."/>
            <person name="Hildebrand F."/>
            <person name="Pallen M.J."/>
        </authorList>
    </citation>
    <scope>NUCLEOTIDE SEQUENCE</scope>
    <source>
        <strain evidence="2">USAMLcec3-2134</strain>
    </source>
</reference>
<dbReference type="Proteomes" id="UP000886883">
    <property type="component" value="Unassembled WGS sequence"/>
</dbReference>
<accession>A0A9D2MSU5</accession>
<keyword evidence="1" id="KW-0472">Membrane</keyword>
<feature type="transmembrane region" description="Helical" evidence="1">
    <location>
        <begin position="117"/>
        <end position="136"/>
    </location>
</feature>
<evidence type="ECO:0000313" key="2">
    <source>
        <dbReference type="EMBL" id="HJB91796.1"/>
    </source>
</evidence>
<dbReference type="AlphaFoldDB" id="A0A9D2MSU5"/>
<protein>
    <recommendedName>
        <fullName evidence="4">DUF2178 domain-containing protein</fullName>
    </recommendedName>
</protein>
<dbReference type="EMBL" id="DWXE01000039">
    <property type="protein sequence ID" value="HJB91796.1"/>
    <property type="molecule type" value="Genomic_DNA"/>
</dbReference>
<organism evidence="2 3">
    <name type="scientific">Candidatus Eisenbergiella merdigallinarum</name>
    <dbReference type="NCBI Taxonomy" id="2838552"/>
    <lineage>
        <taxon>Bacteria</taxon>
        <taxon>Bacillati</taxon>
        <taxon>Bacillota</taxon>
        <taxon>Clostridia</taxon>
        <taxon>Lachnospirales</taxon>
        <taxon>Lachnospiraceae</taxon>
        <taxon>Eisenbergiella</taxon>
    </lineage>
</organism>
<dbReference type="Pfam" id="PF20040">
    <property type="entry name" value="DUF6442"/>
    <property type="match status" value="1"/>
</dbReference>
<feature type="transmembrane region" description="Helical" evidence="1">
    <location>
        <begin position="93"/>
        <end position="111"/>
    </location>
</feature>
<feature type="transmembrane region" description="Helical" evidence="1">
    <location>
        <begin position="34"/>
        <end position="55"/>
    </location>
</feature>
<evidence type="ECO:0000256" key="1">
    <source>
        <dbReference type="SAM" id="Phobius"/>
    </source>
</evidence>
<proteinExistence type="predicted"/>
<keyword evidence="1" id="KW-1133">Transmembrane helix</keyword>